<dbReference type="InterPro" id="IPR019201">
    <property type="entry name" value="DUF2065"/>
</dbReference>
<evidence type="ECO:0000256" key="1">
    <source>
        <dbReference type="SAM" id="Phobius"/>
    </source>
</evidence>
<dbReference type="EMBL" id="WUMV01000001">
    <property type="protein sequence ID" value="MXN63555.1"/>
    <property type="molecule type" value="Genomic_DNA"/>
</dbReference>
<dbReference type="PANTHER" id="PTHR38602:SF1">
    <property type="entry name" value="INNER MEMBRANE PROTEIN"/>
    <property type="match status" value="1"/>
</dbReference>
<keyword evidence="3" id="KW-1185">Reference proteome</keyword>
<comment type="caution">
    <text evidence="2">The sequence shown here is derived from an EMBL/GenBank/DDBJ whole genome shotgun (WGS) entry which is preliminary data.</text>
</comment>
<dbReference type="RefSeq" id="WP_160773802.1">
    <property type="nucleotide sequence ID" value="NZ_WUMV01000001.1"/>
</dbReference>
<sequence>MSDLLSAVGLVLALEGALYAAAPGAMKNFMRQALEMPDQLLRTAGVAALAAGVFVVWLVRG</sequence>
<dbReference type="Proteomes" id="UP000433101">
    <property type="component" value="Unassembled WGS sequence"/>
</dbReference>
<reference evidence="2 3" key="1">
    <citation type="submission" date="2019-12" db="EMBL/GenBank/DDBJ databases">
        <authorList>
            <person name="Li M."/>
        </authorList>
    </citation>
    <scope>NUCLEOTIDE SEQUENCE [LARGE SCALE GENOMIC DNA]</scope>
    <source>
        <strain evidence="2 3">GBMRC 2046</strain>
    </source>
</reference>
<keyword evidence="1" id="KW-0812">Transmembrane</keyword>
<gene>
    <name evidence="2" type="ORF">GR183_01450</name>
</gene>
<proteinExistence type="predicted"/>
<name>A0A7X3S5Y9_9HYPH</name>
<accession>A0A7X3S5Y9</accession>
<feature type="transmembrane region" description="Helical" evidence="1">
    <location>
        <begin position="40"/>
        <end position="59"/>
    </location>
</feature>
<dbReference type="AlphaFoldDB" id="A0A7X3S5Y9"/>
<dbReference type="PANTHER" id="PTHR38602">
    <property type="entry name" value="INNER MEMBRANE PROTEIN-RELATED"/>
    <property type="match status" value="1"/>
</dbReference>
<keyword evidence="1" id="KW-0472">Membrane</keyword>
<evidence type="ECO:0000313" key="3">
    <source>
        <dbReference type="Proteomes" id="UP000433101"/>
    </source>
</evidence>
<protein>
    <submittedName>
        <fullName evidence="2">DUF2065 family protein</fullName>
    </submittedName>
</protein>
<dbReference type="Pfam" id="PF09838">
    <property type="entry name" value="DUF2065"/>
    <property type="match status" value="1"/>
</dbReference>
<keyword evidence="1" id="KW-1133">Transmembrane helix</keyword>
<evidence type="ECO:0000313" key="2">
    <source>
        <dbReference type="EMBL" id="MXN63555.1"/>
    </source>
</evidence>
<organism evidence="2 3">
    <name type="scientific">Stappia sediminis</name>
    <dbReference type="NCBI Taxonomy" id="2692190"/>
    <lineage>
        <taxon>Bacteria</taxon>
        <taxon>Pseudomonadati</taxon>
        <taxon>Pseudomonadota</taxon>
        <taxon>Alphaproteobacteria</taxon>
        <taxon>Hyphomicrobiales</taxon>
        <taxon>Stappiaceae</taxon>
        <taxon>Stappia</taxon>
    </lineage>
</organism>